<feature type="transmembrane region" description="Helical" evidence="1">
    <location>
        <begin position="25"/>
        <end position="46"/>
    </location>
</feature>
<dbReference type="Proteomes" id="UP000188532">
    <property type="component" value="Unassembled WGS sequence"/>
</dbReference>
<evidence type="ECO:0000313" key="3">
    <source>
        <dbReference type="Proteomes" id="UP000188532"/>
    </source>
</evidence>
<dbReference type="EMBL" id="MVBN01000021">
    <property type="protein sequence ID" value="OOK63298.1"/>
    <property type="molecule type" value="Genomic_DNA"/>
</dbReference>
<name>A0A1V3W981_MYCKA</name>
<evidence type="ECO:0000313" key="2">
    <source>
        <dbReference type="EMBL" id="OOK63298.1"/>
    </source>
</evidence>
<dbReference type="AlphaFoldDB" id="A0A1V3W981"/>
<keyword evidence="1" id="KW-0472">Membrane</keyword>
<reference evidence="2 3" key="1">
    <citation type="submission" date="2017-02" db="EMBL/GenBank/DDBJ databases">
        <title>Complete genome sequences of Mycobacterium kansasii strains isolated from rhesus macaques.</title>
        <authorList>
            <person name="Panda A."/>
            <person name="Nagaraj S."/>
            <person name="Zhao X."/>
            <person name="Tettelin H."/>
            <person name="Detolla L.J."/>
        </authorList>
    </citation>
    <scope>NUCLEOTIDE SEQUENCE [LARGE SCALE GENOMIC DNA]</scope>
    <source>
        <strain evidence="2 3">11-3469</strain>
    </source>
</reference>
<keyword evidence="1" id="KW-0812">Transmembrane</keyword>
<comment type="caution">
    <text evidence="2">The sequence shown here is derived from an EMBL/GenBank/DDBJ whole genome shotgun (WGS) entry which is preliminary data.</text>
</comment>
<sequence length="86" mass="8882">MAVLAAVAWEVSCLRSERTGRHQRPALTVMVVALAVLIILSGLIHAGGVAPLGSLGGPAVGHRHATRLLKVSAWCAPAGDRNQLIA</sequence>
<proteinExistence type="predicted"/>
<accession>A0A1V3W981</accession>
<gene>
    <name evidence="2" type="ORF">BZL29_8558</name>
</gene>
<evidence type="ECO:0000256" key="1">
    <source>
        <dbReference type="SAM" id="Phobius"/>
    </source>
</evidence>
<organism evidence="2 3">
    <name type="scientific">Mycobacterium kansasii</name>
    <dbReference type="NCBI Taxonomy" id="1768"/>
    <lineage>
        <taxon>Bacteria</taxon>
        <taxon>Bacillati</taxon>
        <taxon>Actinomycetota</taxon>
        <taxon>Actinomycetes</taxon>
        <taxon>Mycobacteriales</taxon>
        <taxon>Mycobacteriaceae</taxon>
        <taxon>Mycobacterium</taxon>
    </lineage>
</organism>
<protein>
    <submittedName>
        <fullName evidence="2">Uncharacterized protein</fullName>
    </submittedName>
</protein>
<keyword evidence="1" id="KW-1133">Transmembrane helix</keyword>